<keyword evidence="3" id="KW-1185">Reference proteome</keyword>
<proteinExistence type="predicted"/>
<dbReference type="AlphaFoldDB" id="A0AAN8H3W8"/>
<protein>
    <submittedName>
        <fullName evidence="2">Uncharacterized protein</fullName>
    </submittedName>
</protein>
<accession>A0AAN8H3W8</accession>
<organism evidence="2 3">
    <name type="scientific">Champsocephalus esox</name>
    <name type="common">pike icefish</name>
    <dbReference type="NCBI Taxonomy" id="159716"/>
    <lineage>
        <taxon>Eukaryota</taxon>
        <taxon>Metazoa</taxon>
        <taxon>Chordata</taxon>
        <taxon>Craniata</taxon>
        <taxon>Vertebrata</taxon>
        <taxon>Euteleostomi</taxon>
        <taxon>Actinopterygii</taxon>
        <taxon>Neopterygii</taxon>
        <taxon>Teleostei</taxon>
        <taxon>Neoteleostei</taxon>
        <taxon>Acanthomorphata</taxon>
        <taxon>Eupercaria</taxon>
        <taxon>Perciformes</taxon>
        <taxon>Notothenioidei</taxon>
        <taxon>Channichthyidae</taxon>
        <taxon>Champsocephalus</taxon>
    </lineage>
</organism>
<feature type="compositionally biased region" description="Polar residues" evidence="1">
    <location>
        <begin position="13"/>
        <end position="22"/>
    </location>
</feature>
<evidence type="ECO:0000256" key="1">
    <source>
        <dbReference type="SAM" id="MobiDB-lite"/>
    </source>
</evidence>
<reference evidence="2 3" key="1">
    <citation type="journal article" date="2023" name="Mol. Biol. Evol.">
        <title>Genomics of Secondarily Temperate Adaptation in the Only Non-Antarctic Icefish.</title>
        <authorList>
            <person name="Rivera-Colon A.G."/>
            <person name="Rayamajhi N."/>
            <person name="Minhas B.F."/>
            <person name="Madrigal G."/>
            <person name="Bilyk K.T."/>
            <person name="Yoon V."/>
            <person name="Hune M."/>
            <person name="Gregory S."/>
            <person name="Cheng C.H.C."/>
            <person name="Catchen J.M."/>
        </authorList>
    </citation>
    <scope>NUCLEOTIDE SEQUENCE [LARGE SCALE GENOMIC DNA]</scope>
    <source>
        <strain evidence="2">JC2023a</strain>
    </source>
</reference>
<evidence type="ECO:0000313" key="2">
    <source>
        <dbReference type="EMBL" id="KAK5901493.1"/>
    </source>
</evidence>
<sequence length="113" mass="11705">MPSTFHPVKYTMEQRSSEQQDYTLEGPGSVPAPCRVRDRCLHAAGSGVGACTLQGPGSVPARCRVRGRCLHPAGSGVGACTLQGPGSVPAPCRVRGRCLQTQALAVVGGLIYS</sequence>
<name>A0AAN8H3W8_9TELE</name>
<dbReference type="EMBL" id="JAULUE010002051">
    <property type="protein sequence ID" value="KAK5901493.1"/>
    <property type="molecule type" value="Genomic_DNA"/>
</dbReference>
<comment type="caution">
    <text evidence="2">The sequence shown here is derived from an EMBL/GenBank/DDBJ whole genome shotgun (WGS) entry which is preliminary data.</text>
</comment>
<feature type="region of interest" description="Disordered" evidence="1">
    <location>
        <begin position="1"/>
        <end position="26"/>
    </location>
</feature>
<dbReference type="Proteomes" id="UP001335648">
    <property type="component" value="Unassembled WGS sequence"/>
</dbReference>
<gene>
    <name evidence="2" type="ORF">CesoFtcFv8_006859</name>
</gene>
<evidence type="ECO:0000313" key="3">
    <source>
        <dbReference type="Proteomes" id="UP001335648"/>
    </source>
</evidence>